<dbReference type="Gene3D" id="3.30.70.2970">
    <property type="entry name" value="Protein of unknown function (DUF541), domain 2"/>
    <property type="match status" value="1"/>
</dbReference>
<evidence type="ECO:0008006" key="3">
    <source>
        <dbReference type="Google" id="ProtNLM"/>
    </source>
</evidence>
<proteinExistence type="predicted"/>
<evidence type="ECO:0000313" key="1">
    <source>
        <dbReference type="EMBL" id="AQP50722.1"/>
    </source>
</evidence>
<dbReference type="KEGG" id="tfa:BW733_07675"/>
<gene>
    <name evidence="1" type="ORF">BW733_07675</name>
</gene>
<organism evidence="1 2">
    <name type="scientific">Tessaracoccus flavescens</name>
    <dbReference type="NCBI Taxonomy" id="399497"/>
    <lineage>
        <taxon>Bacteria</taxon>
        <taxon>Bacillati</taxon>
        <taxon>Actinomycetota</taxon>
        <taxon>Actinomycetes</taxon>
        <taxon>Propionibacteriales</taxon>
        <taxon>Propionibacteriaceae</taxon>
        <taxon>Tessaracoccus</taxon>
    </lineage>
</organism>
<sequence length="209" mass="22206">MNISVVGTRSVTLPAECVVVTLTVGFMGPDRDKVVADTAEVAEQVRAKLDEVTADDGGSDAKLTSLRTWTTIPYDDQGQPNTPQHVAQVRGSVRISDLSRVGPFLGELATKEGAQVGHLDWRLFDETLARLQPEVLAGAFGDALERAEWIAGAAGRANPVVESIEDNGTPSFAMARGKSAFMADSAPSFDLDPEDVEVSATLSVKFSTD</sequence>
<accession>A0A1Q2CX64</accession>
<dbReference type="EMBL" id="CP019607">
    <property type="protein sequence ID" value="AQP50722.1"/>
    <property type="molecule type" value="Genomic_DNA"/>
</dbReference>
<dbReference type="OrthoDB" id="3724496at2"/>
<evidence type="ECO:0000313" key="2">
    <source>
        <dbReference type="Proteomes" id="UP000188235"/>
    </source>
</evidence>
<dbReference type="STRING" id="399497.BW733_07675"/>
<dbReference type="RefSeq" id="WP_077349341.1">
    <property type="nucleotide sequence ID" value="NZ_CP019607.1"/>
</dbReference>
<reference evidence="1 2" key="1">
    <citation type="journal article" date="2008" name="Int. J. Syst. Evol. Microbiol.">
        <title>Tessaracoccus flavescens sp. nov., isolated from marine sediment.</title>
        <authorList>
            <person name="Lee D.W."/>
            <person name="Lee S.D."/>
        </authorList>
    </citation>
    <scope>NUCLEOTIDE SEQUENCE [LARGE SCALE GENOMIC DNA]</scope>
    <source>
        <strain evidence="1 2">SST-39T</strain>
    </source>
</reference>
<dbReference type="AlphaFoldDB" id="A0A1Q2CX64"/>
<dbReference type="InterPro" id="IPR007497">
    <property type="entry name" value="SIMPL/DUF541"/>
</dbReference>
<dbReference type="Pfam" id="PF04402">
    <property type="entry name" value="SIMPL"/>
    <property type="match status" value="1"/>
</dbReference>
<dbReference type="Gene3D" id="3.30.110.170">
    <property type="entry name" value="Protein of unknown function (DUF541), domain 1"/>
    <property type="match status" value="1"/>
</dbReference>
<keyword evidence="2" id="KW-1185">Reference proteome</keyword>
<protein>
    <recommendedName>
        <fullName evidence="3">SIMPL domain-containing protein</fullName>
    </recommendedName>
</protein>
<dbReference type="Proteomes" id="UP000188235">
    <property type="component" value="Chromosome"/>
</dbReference>
<name>A0A1Q2CX64_9ACTN</name>